<proteinExistence type="predicted"/>
<evidence type="ECO:0000256" key="1">
    <source>
        <dbReference type="SAM" id="MobiDB-lite"/>
    </source>
</evidence>
<evidence type="ECO:0000313" key="3">
    <source>
        <dbReference type="Proteomes" id="UP001150266"/>
    </source>
</evidence>
<accession>A0A9W9DRF2</accession>
<sequence>MMSNVNEFSSADALRPSHHVHSSDDPLPGAQRGVNTVDYSAETMERTPSTWNDSMENQFTRAHPEMTGQREVAQHPHHDSLQQSHGEGNGISREQRPVDVQPPPVGGVSVGGNADLPEGKASVMDKVVGKTQKIIGKAAHNPDMHEKGELRETGGKAAARGEPA</sequence>
<dbReference type="OrthoDB" id="3210574at2759"/>
<dbReference type="EMBL" id="JAOTPV010000006">
    <property type="protein sequence ID" value="KAJ4481174.1"/>
    <property type="molecule type" value="Genomic_DNA"/>
</dbReference>
<name>A0A9W9DRF2_9AGAR</name>
<feature type="compositionally biased region" description="Polar residues" evidence="1">
    <location>
        <begin position="46"/>
        <end position="60"/>
    </location>
</feature>
<gene>
    <name evidence="2" type="ORF">J3R30DRAFT_3287781</name>
</gene>
<dbReference type="AlphaFoldDB" id="A0A9W9DRF2"/>
<organism evidence="2 3">
    <name type="scientific">Lentinula aciculospora</name>
    <dbReference type="NCBI Taxonomy" id="153920"/>
    <lineage>
        <taxon>Eukaryota</taxon>
        <taxon>Fungi</taxon>
        <taxon>Dikarya</taxon>
        <taxon>Basidiomycota</taxon>
        <taxon>Agaricomycotina</taxon>
        <taxon>Agaricomycetes</taxon>
        <taxon>Agaricomycetidae</taxon>
        <taxon>Agaricales</taxon>
        <taxon>Marasmiineae</taxon>
        <taxon>Omphalotaceae</taxon>
        <taxon>Lentinula</taxon>
    </lineage>
</organism>
<dbReference type="Proteomes" id="UP001150266">
    <property type="component" value="Unassembled WGS sequence"/>
</dbReference>
<reference evidence="2" key="1">
    <citation type="submission" date="2022-08" db="EMBL/GenBank/DDBJ databases">
        <title>A Global Phylogenomic Analysis of the Shiitake Genus Lentinula.</title>
        <authorList>
            <consortium name="DOE Joint Genome Institute"/>
            <person name="Sierra-Patev S."/>
            <person name="Min B."/>
            <person name="Naranjo-Ortiz M."/>
            <person name="Looney B."/>
            <person name="Konkel Z."/>
            <person name="Slot J.C."/>
            <person name="Sakamoto Y."/>
            <person name="Steenwyk J.L."/>
            <person name="Rokas A."/>
            <person name="Carro J."/>
            <person name="Camarero S."/>
            <person name="Ferreira P."/>
            <person name="Molpeceres G."/>
            <person name="Ruiz-Duenas F.J."/>
            <person name="Serrano A."/>
            <person name="Henrissat B."/>
            <person name="Drula E."/>
            <person name="Hughes K.W."/>
            <person name="Mata J.L."/>
            <person name="Ishikawa N.K."/>
            <person name="Vargas-Isla R."/>
            <person name="Ushijima S."/>
            <person name="Smith C.A."/>
            <person name="Ahrendt S."/>
            <person name="Andreopoulos W."/>
            <person name="He G."/>
            <person name="Labutti K."/>
            <person name="Lipzen A."/>
            <person name="Ng V."/>
            <person name="Riley R."/>
            <person name="Sandor L."/>
            <person name="Barry K."/>
            <person name="Martinez A.T."/>
            <person name="Xiao Y."/>
            <person name="Gibbons J.G."/>
            <person name="Terashima K."/>
            <person name="Grigoriev I.V."/>
            <person name="Hibbett D.S."/>
        </authorList>
    </citation>
    <scope>NUCLEOTIDE SEQUENCE</scope>
    <source>
        <strain evidence="2">JLM2183</strain>
    </source>
</reference>
<comment type="caution">
    <text evidence="2">The sequence shown here is derived from an EMBL/GenBank/DDBJ whole genome shotgun (WGS) entry which is preliminary data.</text>
</comment>
<feature type="region of interest" description="Disordered" evidence="1">
    <location>
        <begin position="136"/>
        <end position="164"/>
    </location>
</feature>
<feature type="compositionally biased region" description="Basic and acidic residues" evidence="1">
    <location>
        <begin position="140"/>
        <end position="154"/>
    </location>
</feature>
<feature type="region of interest" description="Disordered" evidence="1">
    <location>
        <begin position="1"/>
        <end position="119"/>
    </location>
</feature>
<evidence type="ECO:0000313" key="2">
    <source>
        <dbReference type="EMBL" id="KAJ4481174.1"/>
    </source>
</evidence>
<keyword evidence="3" id="KW-1185">Reference proteome</keyword>
<protein>
    <submittedName>
        <fullName evidence="2">Uncharacterized protein</fullName>
    </submittedName>
</protein>